<dbReference type="AlphaFoldDB" id="G7YWG6"/>
<reference evidence="1" key="1">
    <citation type="journal article" date="2011" name="Genome Biol.">
        <title>The draft genome of the carcinogenic human liver fluke Clonorchis sinensis.</title>
        <authorList>
            <person name="Wang X."/>
            <person name="Chen W."/>
            <person name="Huang Y."/>
            <person name="Sun J."/>
            <person name="Men J."/>
            <person name="Liu H."/>
            <person name="Luo F."/>
            <person name="Guo L."/>
            <person name="Lv X."/>
            <person name="Deng C."/>
            <person name="Zhou C."/>
            <person name="Fan Y."/>
            <person name="Li X."/>
            <person name="Huang L."/>
            <person name="Hu Y."/>
            <person name="Liang C."/>
            <person name="Hu X."/>
            <person name="Xu J."/>
            <person name="Yu X."/>
        </authorList>
    </citation>
    <scope>NUCLEOTIDE SEQUENCE [LARGE SCALE GENOMIC DNA]</scope>
    <source>
        <strain evidence="1">Henan</strain>
    </source>
</reference>
<organism evidence="1 2">
    <name type="scientific">Clonorchis sinensis</name>
    <name type="common">Chinese liver fluke</name>
    <dbReference type="NCBI Taxonomy" id="79923"/>
    <lineage>
        <taxon>Eukaryota</taxon>
        <taxon>Metazoa</taxon>
        <taxon>Spiralia</taxon>
        <taxon>Lophotrochozoa</taxon>
        <taxon>Platyhelminthes</taxon>
        <taxon>Trematoda</taxon>
        <taxon>Digenea</taxon>
        <taxon>Opisthorchiida</taxon>
        <taxon>Opisthorchiata</taxon>
        <taxon>Opisthorchiidae</taxon>
        <taxon>Clonorchis</taxon>
    </lineage>
</organism>
<keyword evidence="2" id="KW-1185">Reference proteome</keyword>
<name>G7YWG6_CLOSI</name>
<reference key="2">
    <citation type="submission" date="2011-10" db="EMBL/GenBank/DDBJ databases">
        <title>The genome and transcriptome sequence of Clonorchis sinensis provide insights into the carcinogenic liver fluke.</title>
        <authorList>
            <person name="Wang X."/>
            <person name="Huang Y."/>
            <person name="Chen W."/>
            <person name="Liu H."/>
            <person name="Guo L."/>
            <person name="Chen Y."/>
            <person name="Luo F."/>
            <person name="Zhou W."/>
            <person name="Sun J."/>
            <person name="Mao Q."/>
            <person name="Liang P."/>
            <person name="Zhou C."/>
            <person name="Tian Y."/>
            <person name="Men J."/>
            <person name="Lv X."/>
            <person name="Huang L."/>
            <person name="Zhou J."/>
            <person name="Hu Y."/>
            <person name="Li R."/>
            <person name="Zhang F."/>
            <person name="Lei H."/>
            <person name="Li X."/>
            <person name="Hu X."/>
            <person name="Liang C."/>
            <person name="Xu J."/>
            <person name="Wu Z."/>
            <person name="Yu X."/>
        </authorList>
    </citation>
    <scope>NUCLEOTIDE SEQUENCE</scope>
    <source>
        <strain>Henan</strain>
    </source>
</reference>
<dbReference type="EMBL" id="DF144646">
    <property type="protein sequence ID" value="GAA57296.1"/>
    <property type="molecule type" value="Genomic_DNA"/>
</dbReference>
<dbReference type="Proteomes" id="UP000008909">
    <property type="component" value="Unassembled WGS sequence"/>
</dbReference>
<protein>
    <submittedName>
        <fullName evidence="1">Polyprotein</fullName>
    </submittedName>
</protein>
<evidence type="ECO:0000313" key="2">
    <source>
        <dbReference type="Proteomes" id="UP000008909"/>
    </source>
</evidence>
<proteinExistence type="predicted"/>
<evidence type="ECO:0000313" key="1">
    <source>
        <dbReference type="EMBL" id="GAA57296.1"/>
    </source>
</evidence>
<sequence>MPIYRLLRTALFPLPDSEWWKHRGRRNLVCQTRMKDVTKRLGGVGAVRLSGWGPCDTPCTWLETLNGVAANRCQ</sequence>
<accession>G7YWG6</accession>
<gene>
    <name evidence="1" type="ORF">CLF_112495</name>
</gene>